<dbReference type="AlphaFoldDB" id="A0ABD3HKI2"/>
<keyword evidence="2" id="KW-1185">Reference proteome</keyword>
<proteinExistence type="predicted"/>
<protein>
    <submittedName>
        <fullName evidence="1">Uncharacterized protein</fullName>
    </submittedName>
</protein>
<organism evidence="1 2">
    <name type="scientific">Riccia sorocarpa</name>
    <dbReference type="NCBI Taxonomy" id="122646"/>
    <lineage>
        <taxon>Eukaryota</taxon>
        <taxon>Viridiplantae</taxon>
        <taxon>Streptophyta</taxon>
        <taxon>Embryophyta</taxon>
        <taxon>Marchantiophyta</taxon>
        <taxon>Marchantiopsida</taxon>
        <taxon>Marchantiidae</taxon>
        <taxon>Marchantiales</taxon>
        <taxon>Ricciaceae</taxon>
        <taxon>Riccia</taxon>
    </lineage>
</organism>
<dbReference type="EMBL" id="JBJQOH010000004">
    <property type="protein sequence ID" value="KAL3690611.1"/>
    <property type="molecule type" value="Genomic_DNA"/>
</dbReference>
<name>A0ABD3HKI2_9MARC</name>
<gene>
    <name evidence="1" type="ORF">R1sor_016920</name>
</gene>
<evidence type="ECO:0000313" key="1">
    <source>
        <dbReference type="EMBL" id="KAL3690611.1"/>
    </source>
</evidence>
<evidence type="ECO:0000313" key="2">
    <source>
        <dbReference type="Proteomes" id="UP001633002"/>
    </source>
</evidence>
<comment type="caution">
    <text evidence="1">The sequence shown here is derived from an EMBL/GenBank/DDBJ whole genome shotgun (WGS) entry which is preliminary data.</text>
</comment>
<accession>A0ABD3HKI2</accession>
<dbReference type="Proteomes" id="UP001633002">
    <property type="component" value="Unassembled WGS sequence"/>
</dbReference>
<reference evidence="1 2" key="1">
    <citation type="submission" date="2024-09" db="EMBL/GenBank/DDBJ databases">
        <title>Chromosome-scale assembly of Riccia sorocarpa.</title>
        <authorList>
            <person name="Paukszto L."/>
        </authorList>
    </citation>
    <scope>NUCLEOTIDE SEQUENCE [LARGE SCALE GENOMIC DNA]</scope>
    <source>
        <strain evidence="1">LP-2024</strain>
        <tissue evidence="1">Aerial parts of the thallus</tissue>
    </source>
</reference>
<sequence length="126" mass="14604">MSSEAHLRFGPYRRWYAFDKAFDKAPIEGLIEVGKINFEHLHLVLRTMATDGGGGGVMMEADLPIVLEIHVDLVRIQLHLIRMIHILMFRVGFCNLQQQLHLRPNVPVLILLQYMWFVTVLVARAW</sequence>